<dbReference type="InterPro" id="IPR038765">
    <property type="entry name" value="Papain-like_cys_pep_sf"/>
</dbReference>
<protein>
    <submittedName>
        <fullName evidence="12">Cathepsin L</fullName>
    </submittedName>
</protein>
<evidence type="ECO:0000256" key="1">
    <source>
        <dbReference type="ARBA" id="ARBA00008455"/>
    </source>
</evidence>
<feature type="signal peptide" evidence="8">
    <location>
        <begin position="1"/>
        <end position="21"/>
    </location>
</feature>
<dbReference type="InterPro" id="IPR000668">
    <property type="entry name" value="Peptidase_C1A_C"/>
</dbReference>
<dbReference type="Pfam" id="PF00112">
    <property type="entry name" value="Peptidase_C1"/>
    <property type="match status" value="1"/>
</dbReference>
<name>A0ABM0JZL9_APLCA</name>
<evidence type="ECO:0000259" key="9">
    <source>
        <dbReference type="SMART" id="SM00645"/>
    </source>
</evidence>
<evidence type="ECO:0000256" key="5">
    <source>
        <dbReference type="ARBA" id="ARBA00023145"/>
    </source>
</evidence>
<evidence type="ECO:0000256" key="3">
    <source>
        <dbReference type="ARBA" id="ARBA00022801"/>
    </source>
</evidence>
<dbReference type="GeneID" id="101862523"/>
<keyword evidence="8" id="KW-0732">Signal</keyword>
<dbReference type="InterPro" id="IPR000169">
    <property type="entry name" value="Pept_cys_AS"/>
</dbReference>
<dbReference type="InterPro" id="IPR039417">
    <property type="entry name" value="Peptidase_C1A_papain-like"/>
</dbReference>
<evidence type="ECO:0000313" key="11">
    <source>
        <dbReference type="Proteomes" id="UP000694888"/>
    </source>
</evidence>
<evidence type="ECO:0000256" key="4">
    <source>
        <dbReference type="ARBA" id="ARBA00022807"/>
    </source>
</evidence>
<accession>A0ABM0JZL9</accession>
<dbReference type="Proteomes" id="UP000694888">
    <property type="component" value="Unplaced"/>
</dbReference>
<feature type="chain" id="PRO_5046411976" evidence="8">
    <location>
        <begin position="22"/>
        <end position="286"/>
    </location>
</feature>
<keyword evidence="2" id="KW-0645">Protease</keyword>
<dbReference type="PROSITE" id="PS00639">
    <property type="entry name" value="THIOL_PROTEASE_HIS"/>
    <property type="match status" value="1"/>
</dbReference>
<dbReference type="Gene3D" id="3.90.70.10">
    <property type="entry name" value="Cysteine proteinases"/>
    <property type="match status" value="2"/>
</dbReference>
<feature type="compositionally biased region" description="Pro residues" evidence="7">
    <location>
        <begin position="151"/>
        <end position="163"/>
    </location>
</feature>
<evidence type="ECO:0000256" key="8">
    <source>
        <dbReference type="SAM" id="SignalP"/>
    </source>
</evidence>
<evidence type="ECO:0000313" key="12">
    <source>
        <dbReference type="RefSeq" id="XP_005105266.1"/>
    </source>
</evidence>
<keyword evidence="5" id="KW-0865">Zymogen</keyword>
<sequence>MPARYILICALCLLYQYPVNSTSGVIQSLQNFPDPHPTPETALMAKFRHWMIRHGKVYADIITTFRRYSTFKANLAHITQLNVRHLGAATFGLTKFSDLTTSQFRRQILMSPHLPSAVTPQSSQRRAHSETTTTITTTITTDTLTNSTLAPPTPGLSPALSPPPDQWDWQKEGVVTEVKDQGRVGTCYIFAALGAVEGRWAMKGNTPVSLSVEQVADCHATFIHRCKPQRLNHSVLLVGYGREGPRDFWRVKNSWGKDYGEEGYFRIEQGAGACGINRQVTTVTLE</sequence>
<proteinExistence type="inferred from homology"/>
<organism evidence="11 12">
    <name type="scientific">Aplysia californica</name>
    <name type="common">California sea hare</name>
    <dbReference type="NCBI Taxonomy" id="6500"/>
    <lineage>
        <taxon>Eukaryota</taxon>
        <taxon>Metazoa</taxon>
        <taxon>Spiralia</taxon>
        <taxon>Lophotrochozoa</taxon>
        <taxon>Mollusca</taxon>
        <taxon>Gastropoda</taxon>
        <taxon>Heterobranchia</taxon>
        <taxon>Euthyneura</taxon>
        <taxon>Tectipleura</taxon>
        <taxon>Aplysiida</taxon>
        <taxon>Aplysioidea</taxon>
        <taxon>Aplysiidae</taxon>
        <taxon>Aplysia</taxon>
    </lineage>
</organism>
<dbReference type="SMART" id="SM00645">
    <property type="entry name" value="Pept_C1"/>
    <property type="match status" value="1"/>
</dbReference>
<keyword evidence="3" id="KW-0378">Hydrolase</keyword>
<dbReference type="InterPro" id="IPR025660">
    <property type="entry name" value="Pept_his_AS"/>
</dbReference>
<feature type="domain" description="Cathepsin propeptide inhibitor" evidence="10">
    <location>
        <begin position="47"/>
        <end position="104"/>
    </location>
</feature>
<dbReference type="SUPFAM" id="SSF54001">
    <property type="entry name" value="Cysteine proteinases"/>
    <property type="match status" value="1"/>
</dbReference>
<reference evidence="12" key="1">
    <citation type="submission" date="2025-08" db="UniProtKB">
        <authorList>
            <consortium name="RefSeq"/>
        </authorList>
    </citation>
    <scope>IDENTIFICATION</scope>
</reference>
<evidence type="ECO:0000259" key="10">
    <source>
        <dbReference type="SMART" id="SM00848"/>
    </source>
</evidence>
<dbReference type="Pfam" id="PF08246">
    <property type="entry name" value="Inhibitor_I29"/>
    <property type="match status" value="1"/>
</dbReference>
<evidence type="ECO:0000256" key="2">
    <source>
        <dbReference type="ARBA" id="ARBA00022670"/>
    </source>
</evidence>
<comment type="similarity">
    <text evidence="1">Belongs to the peptidase C1 family.</text>
</comment>
<evidence type="ECO:0000256" key="6">
    <source>
        <dbReference type="ARBA" id="ARBA00023157"/>
    </source>
</evidence>
<keyword evidence="6" id="KW-1015">Disulfide bond</keyword>
<keyword evidence="4" id="KW-0788">Thiol protease</keyword>
<dbReference type="Gene3D" id="1.10.287.2250">
    <property type="match status" value="1"/>
</dbReference>
<dbReference type="PANTHER" id="PTHR12411">
    <property type="entry name" value="CYSTEINE PROTEASE FAMILY C1-RELATED"/>
    <property type="match status" value="1"/>
</dbReference>
<dbReference type="InterPro" id="IPR013128">
    <property type="entry name" value="Peptidase_C1A"/>
</dbReference>
<dbReference type="CDD" id="cd02248">
    <property type="entry name" value="Peptidase_C1A"/>
    <property type="match status" value="1"/>
</dbReference>
<dbReference type="InterPro" id="IPR013201">
    <property type="entry name" value="Prot_inhib_I29"/>
</dbReference>
<gene>
    <name evidence="12" type="primary">LOC101862523</name>
</gene>
<keyword evidence="11" id="KW-1185">Reference proteome</keyword>
<dbReference type="PROSITE" id="PS00139">
    <property type="entry name" value="THIOL_PROTEASE_CYS"/>
    <property type="match status" value="1"/>
</dbReference>
<dbReference type="RefSeq" id="XP_005105266.1">
    <property type="nucleotide sequence ID" value="XM_005105209.2"/>
</dbReference>
<feature type="domain" description="Peptidase C1A papain C-terminal" evidence="9">
    <location>
        <begin position="163"/>
        <end position="284"/>
    </location>
</feature>
<evidence type="ECO:0000256" key="7">
    <source>
        <dbReference type="SAM" id="MobiDB-lite"/>
    </source>
</evidence>
<feature type="region of interest" description="Disordered" evidence="7">
    <location>
        <begin position="144"/>
        <end position="163"/>
    </location>
</feature>
<dbReference type="SMART" id="SM00848">
    <property type="entry name" value="Inhibitor_I29"/>
    <property type="match status" value="1"/>
</dbReference>